<dbReference type="Gene3D" id="2.60.40.150">
    <property type="entry name" value="C2 domain"/>
    <property type="match status" value="1"/>
</dbReference>
<name>A0AAD4MZR3_9BILA</name>
<evidence type="ECO:0000313" key="4">
    <source>
        <dbReference type="Proteomes" id="UP001201812"/>
    </source>
</evidence>
<dbReference type="CDD" id="cd00276">
    <property type="entry name" value="C2B_Synaptotagmin"/>
    <property type="match status" value="1"/>
</dbReference>
<dbReference type="PROSITE" id="PS50004">
    <property type="entry name" value="C2"/>
    <property type="match status" value="1"/>
</dbReference>
<proteinExistence type="predicted"/>
<protein>
    <submittedName>
        <fullName evidence="3">C2 domain-containing protein</fullName>
    </submittedName>
</protein>
<evidence type="ECO:0000259" key="2">
    <source>
        <dbReference type="PROSITE" id="PS50004"/>
    </source>
</evidence>
<feature type="compositionally biased region" description="Low complexity" evidence="1">
    <location>
        <begin position="89"/>
        <end position="102"/>
    </location>
</feature>
<dbReference type="EMBL" id="JAKKPZ010000020">
    <property type="protein sequence ID" value="KAI1711938.1"/>
    <property type="molecule type" value="Genomic_DNA"/>
</dbReference>
<reference evidence="3" key="1">
    <citation type="submission" date="2022-01" db="EMBL/GenBank/DDBJ databases">
        <title>Genome Sequence Resource for Two Populations of Ditylenchus destructor, the Migratory Endoparasitic Phytonematode.</title>
        <authorList>
            <person name="Zhang H."/>
            <person name="Lin R."/>
            <person name="Xie B."/>
        </authorList>
    </citation>
    <scope>NUCLEOTIDE SEQUENCE</scope>
    <source>
        <strain evidence="3">BazhouSP</strain>
    </source>
</reference>
<comment type="caution">
    <text evidence="3">The sequence shown here is derived from an EMBL/GenBank/DDBJ whole genome shotgun (WGS) entry which is preliminary data.</text>
</comment>
<dbReference type="Pfam" id="PF00168">
    <property type="entry name" value="C2"/>
    <property type="match status" value="1"/>
</dbReference>
<dbReference type="InterPro" id="IPR000008">
    <property type="entry name" value="C2_dom"/>
</dbReference>
<dbReference type="SMART" id="SM00239">
    <property type="entry name" value="C2"/>
    <property type="match status" value="1"/>
</dbReference>
<feature type="region of interest" description="Disordered" evidence="1">
    <location>
        <begin position="89"/>
        <end position="108"/>
    </location>
</feature>
<accession>A0AAD4MZR3</accession>
<dbReference type="PANTHER" id="PTHR10024">
    <property type="entry name" value="SYNAPTOTAGMIN"/>
    <property type="match status" value="1"/>
</dbReference>
<dbReference type="AlphaFoldDB" id="A0AAD4MZR3"/>
<dbReference type="SUPFAM" id="SSF49562">
    <property type="entry name" value="C2 domain (Calcium/lipid-binding domain, CaLB)"/>
    <property type="match status" value="1"/>
</dbReference>
<keyword evidence="4" id="KW-1185">Reference proteome</keyword>
<feature type="domain" description="C2" evidence="2">
    <location>
        <begin position="261"/>
        <end position="389"/>
    </location>
</feature>
<organism evidence="3 4">
    <name type="scientific">Ditylenchus destructor</name>
    <dbReference type="NCBI Taxonomy" id="166010"/>
    <lineage>
        <taxon>Eukaryota</taxon>
        <taxon>Metazoa</taxon>
        <taxon>Ecdysozoa</taxon>
        <taxon>Nematoda</taxon>
        <taxon>Chromadorea</taxon>
        <taxon>Rhabditida</taxon>
        <taxon>Tylenchina</taxon>
        <taxon>Tylenchomorpha</taxon>
        <taxon>Sphaerularioidea</taxon>
        <taxon>Anguinidae</taxon>
        <taxon>Anguininae</taxon>
        <taxon>Ditylenchus</taxon>
    </lineage>
</organism>
<evidence type="ECO:0000256" key="1">
    <source>
        <dbReference type="SAM" id="MobiDB-lite"/>
    </source>
</evidence>
<evidence type="ECO:0000313" key="3">
    <source>
        <dbReference type="EMBL" id="KAI1711938.1"/>
    </source>
</evidence>
<sequence>MRRLSSVTEVVNQASVAFSPLLVRRESFSQRSSAMASTGSLLGRRRPSQQESEDSALLFLERRKSSDTNVGQIQPDLYRRRGSIISVGMGSVGNDSDVSGGSPKSGKNAGRVQFQLSYDFSKSDFVAQLVRGSIHISQLEECQFWLSLESGQDRNCGLQNTSQNNFLRRTDSLCLEKSEGGASICGGAGQIRFPLSYDELLESNLIVELVSTASGSVGNRRCSATISKYGRASVSLASLRPSDDELLIWVDLDAINDIETSHGELKVCLQYLPSAQSLTLTVHEATNLPTRTMDALPNTFVRSSLILDDKTILKKRKTSVRKATISPVWNEALTFGIDQKLISRCRLEVCVMDCDRFGNSRPIGRITFSSKQPGNTIFGYKSNASRLWRDAVVQASNFAVLPQWLSIESPTSSPACD</sequence>
<dbReference type="InterPro" id="IPR035892">
    <property type="entry name" value="C2_domain_sf"/>
</dbReference>
<gene>
    <name evidence="3" type="ORF">DdX_09899</name>
</gene>
<dbReference type="Proteomes" id="UP001201812">
    <property type="component" value="Unassembled WGS sequence"/>
</dbReference>